<comment type="caution">
    <text evidence="2">The sequence shown here is derived from an EMBL/GenBank/DDBJ whole genome shotgun (WGS) entry which is preliminary data.</text>
</comment>
<evidence type="ECO:0008006" key="4">
    <source>
        <dbReference type="Google" id="ProtNLM"/>
    </source>
</evidence>
<evidence type="ECO:0000256" key="1">
    <source>
        <dbReference type="SAM" id="Phobius"/>
    </source>
</evidence>
<protein>
    <recommendedName>
        <fullName evidence="4">Zinc-finger domain-containing protein</fullName>
    </recommendedName>
</protein>
<organism evidence="2 3">
    <name type="scientific">Paenibacillus rigui</name>
    <dbReference type="NCBI Taxonomy" id="554312"/>
    <lineage>
        <taxon>Bacteria</taxon>
        <taxon>Bacillati</taxon>
        <taxon>Bacillota</taxon>
        <taxon>Bacilli</taxon>
        <taxon>Bacillales</taxon>
        <taxon>Paenibacillaceae</taxon>
        <taxon>Paenibacillus</taxon>
    </lineage>
</organism>
<keyword evidence="1" id="KW-1133">Transmembrane helix</keyword>
<dbReference type="Proteomes" id="UP000215509">
    <property type="component" value="Unassembled WGS sequence"/>
</dbReference>
<keyword evidence="3" id="KW-1185">Reference proteome</keyword>
<evidence type="ECO:0000313" key="2">
    <source>
        <dbReference type="EMBL" id="OXM83336.1"/>
    </source>
</evidence>
<reference evidence="2 3" key="1">
    <citation type="submission" date="2017-07" db="EMBL/GenBank/DDBJ databases">
        <title>Genome sequencing and assembly of Paenibacillus rigui.</title>
        <authorList>
            <person name="Mayilraj S."/>
        </authorList>
    </citation>
    <scope>NUCLEOTIDE SEQUENCE [LARGE SCALE GENOMIC DNA]</scope>
    <source>
        <strain evidence="2 3">JCM 16352</strain>
    </source>
</reference>
<feature type="transmembrane region" description="Helical" evidence="1">
    <location>
        <begin position="102"/>
        <end position="121"/>
    </location>
</feature>
<evidence type="ECO:0000313" key="3">
    <source>
        <dbReference type="Proteomes" id="UP000215509"/>
    </source>
</evidence>
<dbReference type="OrthoDB" id="1955013at2"/>
<dbReference type="AlphaFoldDB" id="A0A229UIV7"/>
<gene>
    <name evidence="2" type="ORF">CF651_26815</name>
</gene>
<proteinExistence type="predicted"/>
<accession>A0A229UIV7</accession>
<sequence length="179" mass="20413">MKHYTLEQWTRYVMQESTMLQEEQLAYEGHLCGCDECLELYMQSLDLASSSYPVWTGHQAAIERVMNGLQPIVPQEAALSPEPLKKQEPMEKKSRAWLRHPIFHYAVAASITMLLMGSGAFQTIMDRIEHENAQGEALHARLPDQGEMEQHIPVSQMIMNKTIVMLDSIQGKQERGGTR</sequence>
<keyword evidence="1" id="KW-0812">Transmembrane</keyword>
<dbReference type="RefSeq" id="WP_094017928.1">
    <property type="nucleotide sequence ID" value="NZ_NMQW01000049.1"/>
</dbReference>
<name>A0A229UIV7_9BACL</name>
<dbReference type="EMBL" id="NMQW01000049">
    <property type="protein sequence ID" value="OXM83336.1"/>
    <property type="molecule type" value="Genomic_DNA"/>
</dbReference>
<keyword evidence="1" id="KW-0472">Membrane</keyword>